<gene>
    <name evidence="4" type="ORF">FJQ55_23270</name>
</gene>
<dbReference type="PANTHER" id="PTHR43531:SF11">
    <property type="entry name" value="METHYL-ACCEPTING CHEMOTAXIS PROTEIN 3"/>
    <property type="match status" value="1"/>
</dbReference>
<feature type="compositionally biased region" description="Polar residues" evidence="3">
    <location>
        <begin position="51"/>
        <end position="66"/>
    </location>
</feature>
<keyword evidence="1" id="KW-0145">Chemotaxis</keyword>
<dbReference type="GO" id="GO:0005886">
    <property type="term" value="C:plasma membrane"/>
    <property type="evidence" value="ECO:0007669"/>
    <property type="project" value="TreeGrafter"/>
</dbReference>
<comment type="similarity">
    <text evidence="2">Belongs to the methyl-accepting chemotaxis (MCP) protein family.</text>
</comment>
<dbReference type="InterPro" id="IPR051310">
    <property type="entry name" value="MCP_chemotaxis"/>
</dbReference>
<evidence type="ECO:0000313" key="4">
    <source>
        <dbReference type="EMBL" id="TPP03689.1"/>
    </source>
</evidence>
<evidence type="ECO:0000313" key="5">
    <source>
        <dbReference type="Proteomes" id="UP000316429"/>
    </source>
</evidence>
<sequence>EAIQQLDKVTQQNAGASEEMSATSEELAAQAEELQASIAFFKVNTASTIASQSVQQARRPAPTQTVKAPARKSAQSVSAQQARAKGFALDLAMGAGDDEDAHFKQSA</sequence>
<name>A0A504TP09_9HYPH</name>
<feature type="non-terminal residue" evidence="4">
    <location>
        <position position="1"/>
    </location>
</feature>
<feature type="region of interest" description="Disordered" evidence="3">
    <location>
        <begin position="1"/>
        <end position="25"/>
    </location>
</feature>
<comment type="caution">
    <text evidence="4">The sequence shown here is derived from an EMBL/GenBank/DDBJ whole genome shotgun (WGS) entry which is preliminary data.</text>
</comment>
<accession>A0A504TP09</accession>
<dbReference type="EMBL" id="VFYP01000013">
    <property type="protein sequence ID" value="TPP03689.1"/>
    <property type="molecule type" value="Genomic_DNA"/>
</dbReference>
<proteinExistence type="inferred from homology"/>
<dbReference type="PANTHER" id="PTHR43531">
    <property type="entry name" value="PROTEIN ICFG"/>
    <property type="match status" value="1"/>
</dbReference>
<feature type="compositionally biased region" description="Polar residues" evidence="3">
    <location>
        <begin position="7"/>
        <end position="24"/>
    </location>
</feature>
<evidence type="ECO:0000256" key="2">
    <source>
        <dbReference type="ARBA" id="ARBA00029447"/>
    </source>
</evidence>
<dbReference type="Gene3D" id="1.10.287.950">
    <property type="entry name" value="Methyl-accepting chemotaxis protein"/>
    <property type="match status" value="1"/>
</dbReference>
<keyword evidence="5" id="KW-1185">Reference proteome</keyword>
<dbReference type="GO" id="GO:0006935">
    <property type="term" value="P:chemotaxis"/>
    <property type="evidence" value="ECO:0007669"/>
    <property type="project" value="UniProtKB-KW"/>
</dbReference>
<feature type="region of interest" description="Disordered" evidence="3">
    <location>
        <begin position="51"/>
        <end position="79"/>
    </location>
</feature>
<protein>
    <submittedName>
        <fullName evidence="4">Methyl-accepting chemotaxis protein</fullName>
    </submittedName>
</protein>
<dbReference type="Proteomes" id="UP000316429">
    <property type="component" value="Unassembled WGS sequence"/>
</dbReference>
<reference evidence="4 5" key="1">
    <citation type="submission" date="2019-06" db="EMBL/GenBank/DDBJ databases">
        <title>Rhizobium sp. CL12 isolated from roots of soybean.</title>
        <authorList>
            <person name="Wang C."/>
        </authorList>
    </citation>
    <scope>NUCLEOTIDE SEQUENCE [LARGE SCALE GENOMIC DNA]</scope>
    <source>
        <strain evidence="4 5">CL12</strain>
    </source>
</reference>
<dbReference type="SUPFAM" id="SSF58104">
    <property type="entry name" value="Methyl-accepting chemotaxis protein (MCP) signaling domain"/>
    <property type="match status" value="1"/>
</dbReference>
<evidence type="ECO:0000256" key="3">
    <source>
        <dbReference type="SAM" id="MobiDB-lite"/>
    </source>
</evidence>
<evidence type="ECO:0000256" key="1">
    <source>
        <dbReference type="ARBA" id="ARBA00022500"/>
    </source>
</evidence>
<dbReference type="AlphaFoldDB" id="A0A504TP09"/>
<dbReference type="GO" id="GO:0004888">
    <property type="term" value="F:transmembrane signaling receptor activity"/>
    <property type="evidence" value="ECO:0007669"/>
    <property type="project" value="TreeGrafter"/>
</dbReference>
<organism evidence="4 5">
    <name type="scientific">Rhizobium glycinendophyticum</name>
    <dbReference type="NCBI Taxonomy" id="2589807"/>
    <lineage>
        <taxon>Bacteria</taxon>
        <taxon>Pseudomonadati</taxon>
        <taxon>Pseudomonadota</taxon>
        <taxon>Alphaproteobacteria</taxon>
        <taxon>Hyphomicrobiales</taxon>
        <taxon>Rhizobiaceae</taxon>
        <taxon>Rhizobium/Agrobacterium group</taxon>
        <taxon>Rhizobium</taxon>
    </lineage>
</organism>